<dbReference type="Proteomes" id="UP000238823">
    <property type="component" value="Unassembled WGS sequence"/>
</dbReference>
<comment type="caution">
    <text evidence="1">The sequence shown here is derived from an EMBL/GenBank/DDBJ whole genome shotgun (WGS) entry which is preliminary data.</text>
</comment>
<accession>A0A2S9YUW9</accession>
<organism evidence="1 2">
    <name type="scientific">Enhygromyxa salina</name>
    <dbReference type="NCBI Taxonomy" id="215803"/>
    <lineage>
        <taxon>Bacteria</taxon>
        <taxon>Pseudomonadati</taxon>
        <taxon>Myxococcota</taxon>
        <taxon>Polyangia</taxon>
        <taxon>Nannocystales</taxon>
        <taxon>Nannocystaceae</taxon>
        <taxon>Enhygromyxa</taxon>
    </lineage>
</organism>
<evidence type="ECO:0000313" key="2">
    <source>
        <dbReference type="Proteomes" id="UP000238823"/>
    </source>
</evidence>
<sequence>MDGDERCQILTRAYRERGRRLARRIAAITGDPATVNETFIRAHVACGLARSRRADAGAERELAAVVVDVVAAQLVRDAFELAQVNKGGTVCSRLST</sequence>
<dbReference type="EMBL" id="PVNL01000035">
    <property type="protein sequence ID" value="PRQ08884.1"/>
    <property type="molecule type" value="Genomic_DNA"/>
</dbReference>
<name>A0A2S9YUW9_9BACT</name>
<evidence type="ECO:0000313" key="1">
    <source>
        <dbReference type="EMBL" id="PRQ08884.1"/>
    </source>
</evidence>
<protein>
    <submittedName>
        <fullName evidence="1">Uncharacterized protein</fullName>
    </submittedName>
</protein>
<gene>
    <name evidence="1" type="ORF">ENSA7_15180</name>
</gene>
<reference evidence="1 2" key="1">
    <citation type="submission" date="2018-03" db="EMBL/GenBank/DDBJ databases">
        <title>Draft Genome Sequences of the Obligatory Marine Myxobacteria Enhygromyxa salina SWB007.</title>
        <authorList>
            <person name="Poehlein A."/>
            <person name="Moghaddam J.A."/>
            <person name="Harms H."/>
            <person name="Alanjari M."/>
            <person name="Koenig G.M."/>
            <person name="Daniel R."/>
            <person name="Schaeberle T.F."/>
        </authorList>
    </citation>
    <scope>NUCLEOTIDE SEQUENCE [LARGE SCALE GENOMIC DNA]</scope>
    <source>
        <strain evidence="1 2">SWB007</strain>
    </source>
</reference>
<dbReference type="AlphaFoldDB" id="A0A2S9YUW9"/>
<proteinExistence type="predicted"/>